<dbReference type="NCBIfam" id="NF006043">
    <property type="entry name" value="PRK08186.1"/>
    <property type="match status" value="1"/>
</dbReference>
<feature type="domain" description="Amidase" evidence="1">
    <location>
        <begin position="29"/>
        <end position="442"/>
    </location>
</feature>
<keyword evidence="3" id="KW-0378">Hydrolase</keyword>
<proteinExistence type="predicted"/>
<dbReference type="Pfam" id="PF01425">
    <property type="entry name" value="Amidase"/>
    <property type="match status" value="1"/>
</dbReference>
<accession>A0A9X2BZ31</accession>
<dbReference type="InterPro" id="IPR023631">
    <property type="entry name" value="Amidase_dom"/>
</dbReference>
<dbReference type="EMBL" id="JALPRX010000091">
    <property type="protein sequence ID" value="MCK8786630.1"/>
    <property type="molecule type" value="Genomic_DNA"/>
</dbReference>
<dbReference type="Gene3D" id="3.10.490.10">
    <property type="entry name" value="Gamma-glutamyl cyclotransferase-like"/>
    <property type="match status" value="1"/>
</dbReference>
<name>A0A9X2BZ31_9PROT</name>
<dbReference type="GO" id="GO:0004039">
    <property type="term" value="F:allophanate hydrolase activity"/>
    <property type="evidence" value="ECO:0007669"/>
    <property type="project" value="UniProtKB-EC"/>
</dbReference>
<dbReference type="NCBIfam" id="TIGR02713">
    <property type="entry name" value="allophanate_hyd"/>
    <property type="match status" value="1"/>
</dbReference>
<dbReference type="PANTHER" id="PTHR11895:SF169">
    <property type="entry name" value="GLUTAMYL-TRNA(GLN) AMIDOTRANSFERASE"/>
    <property type="match status" value="1"/>
</dbReference>
<dbReference type="SUPFAM" id="SSF75304">
    <property type="entry name" value="Amidase signature (AS) enzymes"/>
    <property type="match status" value="1"/>
</dbReference>
<dbReference type="Pfam" id="PF21986">
    <property type="entry name" value="AH_C"/>
    <property type="match status" value="1"/>
</dbReference>
<evidence type="ECO:0000313" key="4">
    <source>
        <dbReference type="Proteomes" id="UP001139516"/>
    </source>
</evidence>
<comment type="caution">
    <text evidence="3">The sequence shown here is derived from an EMBL/GenBank/DDBJ whole genome shotgun (WGS) entry which is preliminary data.</text>
</comment>
<dbReference type="Gene3D" id="1.20.58.1700">
    <property type="match status" value="1"/>
</dbReference>
<keyword evidence="4" id="KW-1185">Reference proteome</keyword>
<protein>
    <submittedName>
        <fullName evidence="3">Allophanate hydrolase</fullName>
        <ecNumber evidence="3">3.5.1.54</ecNumber>
    </submittedName>
</protein>
<evidence type="ECO:0000313" key="3">
    <source>
        <dbReference type="EMBL" id="MCK8786630.1"/>
    </source>
</evidence>
<dbReference type="InterPro" id="IPR000120">
    <property type="entry name" value="Amidase"/>
</dbReference>
<feature type="domain" description="Allophanate hydrolase C-terminal" evidence="2">
    <location>
        <begin position="488"/>
        <end position="618"/>
    </location>
</feature>
<dbReference type="InterPro" id="IPR053844">
    <property type="entry name" value="AH_C"/>
</dbReference>
<reference evidence="3" key="1">
    <citation type="submission" date="2022-04" db="EMBL/GenBank/DDBJ databases">
        <title>Roseomonas acroporae sp. nov., isolated from coral Acropora digitifera.</title>
        <authorList>
            <person name="Sun H."/>
        </authorList>
    </citation>
    <scope>NUCLEOTIDE SEQUENCE</scope>
    <source>
        <strain evidence="3">NAR14</strain>
    </source>
</reference>
<dbReference type="RefSeq" id="WP_248668745.1">
    <property type="nucleotide sequence ID" value="NZ_JALPRX010000091.1"/>
</dbReference>
<organism evidence="3 4">
    <name type="scientific">Roseomonas acroporae</name>
    <dbReference type="NCBI Taxonomy" id="2937791"/>
    <lineage>
        <taxon>Bacteria</taxon>
        <taxon>Pseudomonadati</taxon>
        <taxon>Pseudomonadota</taxon>
        <taxon>Alphaproteobacteria</taxon>
        <taxon>Acetobacterales</taxon>
        <taxon>Roseomonadaceae</taxon>
        <taxon>Roseomonas</taxon>
    </lineage>
</organism>
<dbReference type="Gene3D" id="3.90.1300.10">
    <property type="entry name" value="Amidase signature (AS) domain"/>
    <property type="match status" value="1"/>
</dbReference>
<dbReference type="Proteomes" id="UP001139516">
    <property type="component" value="Unassembled WGS sequence"/>
</dbReference>
<gene>
    <name evidence="3" type="primary">atzF</name>
    <name evidence="3" type="ORF">M0638_19835</name>
</gene>
<sequence length="624" mass="63120">MTNPPAPPAIPTLPAIAAYLAAGGSPVALAEAALDRIAAWDDPALFIAPLPREAVLARARQLAAEGPRGRPLYGVPFVVKDNIDLAGLPTTAACPEYAYTPAEDAPAVARLLAAGAIPLGKANLDQFATGLNGTRSPYGTPRNALDPALIPGGSSSGSATAVGAGIAAFSLGTDTAGSGRVPAMLNNIVGLKPSLGLVPTRGVVPACRSLDCVSVFALTVADAAAVLAVIAGPDPADRYARPAPAGWSPLPGARPPVTRLAIPETDQLAFDTPADAALFAAALARAEALGARIARVDLAPFLALARRLYEGAWVAERTAALRGFLETRPDAVHPVTRGILEAGFRGRTVDAFDDFHAAAEARRLARDLFAAHDLLLVPTAPGAPTLADLAAEPIAANSRLGTYTNFVNIADLSGLAIPAGFRPDGRPFGVTLLAPAFAEARLGALGAALHAALDAAAPAGTPPPGLGAMAGAVPAPPAPPPLRADETALFCIGAHMAGLPLNPQVTALGGRFLAEARTAPCYRLYDLGARPGLLRVAPRDRPGDDAVAGRRQAGAAIAGELWALPTAAIGALLAQVPAPLGFGRVALAEGEALGFLCEAAGIEGAPDITATGGWRAYLTEKEPA</sequence>
<dbReference type="PANTHER" id="PTHR11895">
    <property type="entry name" value="TRANSAMIDASE"/>
    <property type="match status" value="1"/>
</dbReference>
<dbReference type="InterPro" id="IPR036928">
    <property type="entry name" value="AS_sf"/>
</dbReference>
<evidence type="ECO:0000259" key="1">
    <source>
        <dbReference type="Pfam" id="PF01425"/>
    </source>
</evidence>
<evidence type="ECO:0000259" key="2">
    <source>
        <dbReference type="Pfam" id="PF21986"/>
    </source>
</evidence>
<dbReference type="AlphaFoldDB" id="A0A9X2BZ31"/>
<dbReference type="InterPro" id="IPR014085">
    <property type="entry name" value="Allophanate_hydrolase"/>
</dbReference>
<dbReference type="EC" id="3.5.1.54" evidence="3"/>